<gene>
    <name evidence="3" type="ORF">THAOC_00643</name>
</gene>
<feature type="compositionally biased region" description="Low complexity" evidence="1">
    <location>
        <begin position="116"/>
        <end position="129"/>
    </location>
</feature>
<feature type="transmembrane region" description="Helical" evidence="2">
    <location>
        <begin position="173"/>
        <end position="198"/>
    </location>
</feature>
<dbReference type="EMBL" id="AGNL01000760">
    <property type="protein sequence ID" value="EJK77523.1"/>
    <property type="molecule type" value="Genomic_DNA"/>
</dbReference>
<name>K0TFI7_THAOC</name>
<dbReference type="AlphaFoldDB" id="K0TFI7"/>
<feature type="region of interest" description="Disordered" evidence="1">
    <location>
        <begin position="65"/>
        <end position="84"/>
    </location>
</feature>
<keyword evidence="2" id="KW-0812">Transmembrane</keyword>
<keyword evidence="2" id="KW-1133">Transmembrane helix</keyword>
<comment type="caution">
    <text evidence="3">The sequence shown here is derived from an EMBL/GenBank/DDBJ whole genome shotgun (WGS) entry which is preliminary data.</text>
</comment>
<organism evidence="3 4">
    <name type="scientific">Thalassiosira oceanica</name>
    <name type="common">Marine diatom</name>
    <dbReference type="NCBI Taxonomy" id="159749"/>
    <lineage>
        <taxon>Eukaryota</taxon>
        <taxon>Sar</taxon>
        <taxon>Stramenopiles</taxon>
        <taxon>Ochrophyta</taxon>
        <taxon>Bacillariophyta</taxon>
        <taxon>Coscinodiscophyceae</taxon>
        <taxon>Thalassiosirophycidae</taxon>
        <taxon>Thalassiosirales</taxon>
        <taxon>Thalassiosiraceae</taxon>
        <taxon>Thalassiosira</taxon>
    </lineage>
</organism>
<evidence type="ECO:0000313" key="3">
    <source>
        <dbReference type="EMBL" id="EJK77523.1"/>
    </source>
</evidence>
<sequence length="215" mass="23340">MGFGIPIGRFPDPLDGVCDNVYVAFLYQRADNDVPNTVVSKYNVYRKSIEEGVQGVNENQMSARIGGREAGKSSTASRPGGLSKHQGLLTLWGGDGEMVKETSSGHAGHDKSAPKSGQGSCSPSQPISSSDHVSFSMFIFTPRAMPVFLGHNQTRPYPRPNRISVSWRGRFEYLVLLIPIAIIPPLHSVILVNAVVLAGDSAVVPVRRVRRPIMQ</sequence>
<evidence type="ECO:0000256" key="1">
    <source>
        <dbReference type="SAM" id="MobiDB-lite"/>
    </source>
</evidence>
<evidence type="ECO:0000256" key="2">
    <source>
        <dbReference type="SAM" id="Phobius"/>
    </source>
</evidence>
<dbReference type="Proteomes" id="UP000266841">
    <property type="component" value="Unassembled WGS sequence"/>
</dbReference>
<accession>K0TFI7</accession>
<protein>
    <submittedName>
        <fullName evidence="3">Uncharacterized protein</fullName>
    </submittedName>
</protein>
<feature type="region of interest" description="Disordered" evidence="1">
    <location>
        <begin position="99"/>
        <end position="129"/>
    </location>
</feature>
<keyword evidence="2" id="KW-0472">Membrane</keyword>
<reference evidence="3 4" key="1">
    <citation type="journal article" date="2012" name="Genome Biol.">
        <title>Genome and low-iron response of an oceanic diatom adapted to chronic iron limitation.</title>
        <authorList>
            <person name="Lommer M."/>
            <person name="Specht M."/>
            <person name="Roy A.S."/>
            <person name="Kraemer L."/>
            <person name="Andreson R."/>
            <person name="Gutowska M.A."/>
            <person name="Wolf J."/>
            <person name="Bergner S.V."/>
            <person name="Schilhabel M.B."/>
            <person name="Klostermeier U.C."/>
            <person name="Beiko R.G."/>
            <person name="Rosenstiel P."/>
            <person name="Hippler M."/>
            <person name="Laroche J."/>
        </authorList>
    </citation>
    <scope>NUCLEOTIDE SEQUENCE [LARGE SCALE GENOMIC DNA]</scope>
    <source>
        <strain evidence="3 4">CCMP1005</strain>
    </source>
</reference>
<evidence type="ECO:0000313" key="4">
    <source>
        <dbReference type="Proteomes" id="UP000266841"/>
    </source>
</evidence>
<proteinExistence type="predicted"/>
<keyword evidence="4" id="KW-1185">Reference proteome</keyword>